<feature type="region of interest" description="Disordered" evidence="1">
    <location>
        <begin position="61"/>
        <end position="112"/>
    </location>
</feature>
<proteinExistence type="predicted"/>
<accession>A0A9Q0KKL6</accession>
<evidence type="ECO:0000313" key="4">
    <source>
        <dbReference type="Proteomes" id="UP001141806"/>
    </source>
</evidence>
<dbReference type="GO" id="GO:0005634">
    <property type="term" value="C:nucleus"/>
    <property type="evidence" value="ECO:0007669"/>
    <property type="project" value="TreeGrafter"/>
</dbReference>
<keyword evidence="4" id="KW-1185">Reference proteome</keyword>
<sequence length="158" mass="17912">MKEMMKPHTCKPNMPSSALAMHKDSHVISKFQPKIRIVHIFAPEIIKTDAANFRELVQRLTGKPTDYKSSNKKKAKSVSREESLKSSFKPTKTRDIQDGSQRIKEEEEREMWRGENSTGFFNGLGDLDSFIQGLTEFPSLPSFSSHMDVIGLGETHLS</sequence>
<dbReference type="PANTHER" id="PTHR33143:SF3">
    <property type="entry name" value="VQ MOTIF-CONTAINING PROTEIN 17-RELATED"/>
    <property type="match status" value="1"/>
</dbReference>
<evidence type="ECO:0000259" key="2">
    <source>
        <dbReference type="Pfam" id="PF05678"/>
    </source>
</evidence>
<evidence type="ECO:0000313" key="3">
    <source>
        <dbReference type="EMBL" id="KAJ4972200.1"/>
    </source>
</evidence>
<dbReference type="PANTHER" id="PTHR33143">
    <property type="entry name" value="F16F4.1 PROTEIN-RELATED"/>
    <property type="match status" value="1"/>
</dbReference>
<dbReference type="Pfam" id="PF05678">
    <property type="entry name" value="VQ"/>
    <property type="match status" value="1"/>
</dbReference>
<dbReference type="OrthoDB" id="693437at2759"/>
<dbReference type="InterPro" id="IPR008889">
    <property type="entry name" value="VQ"/>
</dbReference>
<comment type="caution">
    <text evidence="3">The sequence shown here is derived from an EMBL/GenBank/DDBJ whole genome shotgun (WGS) entry which is preliminary data.</text>
</comment>
<name>A0A9Q0KKL6_9MAGN</name>
<dbReference type="EMBL" id="JAMYWD010000005">
    <property type="protein sequence ID" value="KAJ4972200.1"/>
    <property type="molecule type" value="Genomic_DNA"/>
</dbReference>
<protein>
    <recommendedName>
        <fullName evidence="2">VQ domain-containing protein</fullName>
    </recommendedName>
</protein>
<reference evidence="3" key="1">
    <citation type="journal article" date="2023" name="Plant J.">
        <title>The genome of the king protea, Protea cynaroides.</title>
        <authorList>
            <person name="Chang J."/>
            <person name="Duong T.A."/>
            <person name="Schoeman C."/>
            <person name="Ma X."/>
            <person name="Roodt D."/>
            <person name="Barker N."/>
            <person name="Li Z."/>
            <person name="Van de Peer Y."/>
            <person name="Mizrachi E."/>
        </authorList>
    </citation>
    <scope>NUCLEOTIDE SEQUENCE</scope>
    <source>
        <tissue evidence="3">Young leaves</tissue>
    </source>
</reference>
<feature type="domain" description="VQ" evidence="2">
    <location>
        <begin position="40"/>
        <end position="65"/>
    </location>
</feature>
<evidence type="ECO:0000256" key="1">
    <source>
        <dbReference type="SAM" id="MobiDB-lite"/>
    </source>
</evidence>
<dbReference type="InterPro" id="IPR039607">
    <property type="entry name" value="VQ_8/17/18/20/21/25"/>
</dbReference>
<gene>
    <name evidence="3" type="ORF">NE237_005299</name>
</gene>
<dbReference type="Proteomes" id="UP001141806">
    <property type="component" value="Unassembled WGS sequence"/>
</dbReference>
<organism evidence="3 4">
    <name type="scientific">Protea cynaroides</name>
    <dbReference type="NCBI Taxonomy" id="273540"/>
    <lineage>
        <taxon>Eukaryota</taxon>
        <taxon>Viridiplantae</taxon>
        <taxon>Streptophyta</taxon>
        <taxon>Embryophyta</taxon>
        <taxon>Tracheophyta</taxon>
        <taxon>Spermatophyta</taxon>
        <taxon>Magnoliopsida</taxon>
        <taxon>Proteales</taxon>
        <taxon>Proteaceae</taxon>
        <taxon>Protea</taxon>
    </lineage>
</organism>
<feature type="compositionally biased region" description="Basic and acidic residues" evidence="1">
    <location>
        <begin position="92"/>
        <end position="112"/>
    </location>
</feature>
<dbReference type="AlphaFoldDB" id="A0A9Q0KKL6"/>